<keyword evidence="1" id="KW-0812">Transmembrane</keyword>
<feature type="transmembrane region" description="Helical" evidence="1">
    <location>
        <begin position="45"/>
        <end position="67"/>
    </location>
</feature>
<keyword evidence="3" id="KW-1185">Reference proteome</keyword>
<comment type="caution">
    <text evidence="2">The sequence shown here is derived from an EMBL/GenBank/DDBJ whole genome shotgun (WGS) entry which is preliminary data.</text>
</comment>
<evidence type="ECO:0000313" key="2">
    <source>
        <dbReference type="EMBL" id="PKR81289.1"/>
    </source>
</evidence>
<accession>A0A2I0R411</accession>
<proteinExistence type="predicted"/>
<organism evidence="2 3">
    <name type="scientific">Brumimicrobium salinarum</name>
    <dbReference type="NCBI Taxonomy" id="2058658"/>
    <lineage>
        <taxon>Bacteria</taxon>
        <taxon>Pseudomonadati</taxon>
        <taxon>Bacteroidota</taxon>
        <taxon>Flavobacteriia</taxon>
        <taxon>Flavobacteriales</taxon>
        <taxon>Crocinitomicaceae</taxon>
        <taxon>Brumimicrobium</taxon>
    </lineage>
</organism>
<protein>
    <submittedName>
        <fullName evidence="2">Uncharacterized protein</fullName>
    </submittedName>
</protein>
<dbReference type="AlphaFoldDB" id="A0A2I0R411"/>
<keyword evidence="1" id="KW-1133">Transmembrane helix</keyword>
<dbReference type="Proteomes" id="UP000236654">
    <property type="component" value="Unassembled WGS sequence"/>
</dbReference>
<evidence type="ECO:0000313" key="3">
    <source>
        <dbReference type="Proteomes" id="UP000236654"/>
    </source>
</evidence>
<name>A0A2I0R411_9FLAO</name>
<reference evidence="2 3" key="1">
    <citation type="submission" date="2017-12" db="EMBL/GenBank/DDBJ databases">
        <title>The draft genome sequence of Brumimicrobium saltpan LHR20.</title>
        <authorList>
            <person name="Do Z.-J."/>
            <person name="Luo H.-R."/>
        </authorList>
    </citation>
    <scope>NUCLEOTIDE SEQUENCE [LARGE SCALE GENOMIC DNA]</scope>
    <source>
        <strain evidence="2 3">LHR20</strain>
    </source>
</reference>
<evidence type="ECO:0000256" key="1">
    <source>
        <dbReference type="SAM" id="Phobius"/>
    </source>
</evidence>
<feature type="transmembrane region" description="Helical" evidence="1">
    <location>
        <begin position="21"/>
        <end position="39"/>
    </location>
</feature>
<gene>
    <name evidence="2" type="ORF">CW751_05570</name>
</gene>
<dbReference type="EMBL" id="PJNI01000004">
    <property type="protein sequence ID" value="PKR81289.1"/>
    <property type="molecule type" value="Genomic_DNA"/>
</dbReference>
<keyword evidence="1" id="KW-0472">Membrane</keyword>
<sequence>MYKEWLYSLKKQNVQKFTNPIWYIAGIWLIGEFTFFDNFSKSVNFTLTMIGGGIVLLLLLIQIIVYFKLKKIKRH</sequence>